<dbReference type="Pfam" id="PF01547">
    <property type="entry name" value="SBP_bac_1"/>
    <property type="match status" value="1"/>
</dbReference>
<evidence type="ECO:0000313" key="5">
    <source>
        <dbReference type="Proteomes" id="UP000266482"/>
    </source>
</evidence>
<evidence type="ECO:0000256" key="3">
    <source>
        <dbReference type="SAM" id="SignalP"/>
    </source>
</evidence>
<dbReference type="Gene3D" id="3.40.190.10">
    <property type="entry name" value="Periplasmic binding protein-like II"/>
    <property type="match status" value="2"/>
</dbReference>
<dbReference type="InterPro" id="IPR050490">
    <property type="entry name" value="Bact_solute-bd_prot1"/>
</dbReference>
<reference evidence="4 5" key="1">
    <citation type="submission" date="2018-09" db="EMBL/GenBank/DDBJ databases">
        <title>Paenibacillus aracenensis nov. sp. isolated from a cave in southern Spain.</title>
        <authorList>
            <person name="Jurado V."/>
            <person name="Gutierrez-Patricio S."/>
            <person name="Gonzalez-Pimentel J.L."/>
            <person name="Miller A.Z."/>
            <person name="Laiz L."/>
            <person name="Saiz-Jimenez C."/>
        </authorList>
    </citation>
    <scope>NUCLEOTIDE SEQUENCE [LARGE SCALE GENOMIC DNA]</scope>
    <source>
        <strain evidence="4 5">DSM 22867</strain>
    </source>
</reference>
<evidence type="ECO:0000256" key="1">
    <source>
        <dbReference type="ARBA" id="ARBA00008520"/>
    </source>
</evidence>
<dbReference type="OrthoDB" id="9798191at2"/>
<dbReference type="EMBL" id="QXQA01000002">
    <property type="protein sequence ID" value="RIX59601.1"/>
    <property type="molecule type" value="Genomic_DNA"/>
</dbReference>
<dbReference type="AlphaFoldDB" id="A0A3A1VGT3"/>
<dbReference type="PANTHER" id="PTHR43649">
    <property type="entry name" value="ARABINOSE-BINDING PROTEIN-RELATED"/>
    <property type="match status" value="1"/>
</dbReference>
<keyword evidence="3" id="KW-0732">Signal</keyword>
<comment type="caution">
    <text evidence="4">The sequence shown here is derived from an EMBL/GenBank/DDBJ whole genome shotgun (WGS) entry which is preliminary data.</text>
</comment>
<dbReference type="PROSITE" id="PS51257">
    <property type="entry name" value="PROKAR_LIPOPROTEIN"/>
    <property type="match status" value="1"/>
</dbReference>
<proteinExistence type="inferred from homology"/>
<evidence type="ECO:0000313" key="4">
    <source>
        <dbReference type="EMBL" id="RIX59601.1"/>
    </source>
</evidence>
<evidence type="ECO:0000256" key="2">
    <source>
        <dbReference type="ARBA" id="ARBA00022448"/>
    </source>
</evidence>
<organism evidence="4 5">
    <name type="scientific">Paenibacillus nanensis</name>
    <dbReference type="NCBI Taxonomy" id="393251"/>
    <lineage>
        <taxon>Bacteria</taxon>
        <taxon>Bacillati</taxon>
        <taxon>Bacillota</taxon>
        <taxon>Bacilli</taxon>
        <taxon>Bacillales</taxon>
        <taxon>Paenibacillaceae</taxon>
        <taxon>Paenibacillus</taxon>
    </lineage>
</organism>
<feature type="signal peptide" evidence="3">
    <location>
        <begin position="1"/>
        <end position="24"/>
    </location>
</feature>
<keyword evidence="2" id="KW-0813">Transport</keyword>
<dbReference type="InterPro" id="IPR006059">
    <property type="entry name" value="SBP"/>
</dbReference>
<gene>
    <name evidence="4" type="ORF">D3P08_05540</name>
</gene>
<keyword evidence="5" id="KW-1185">Reference proteome</keyword>
<dbReference type="Proteomes" id="UP000266482">
    <property type="component" value="Unassembled WGS sequence"/>
</dbReference>
<accession>A0A3A1VGT3</accession>
<dbReference type="RefSeq" id="WP_119598433.1">
    <property type="nucleotide sequence ID" value="NZ_QXQA01000002.1"/>
</dbReference>
<dbReference type="PANTHER" id="PTHR43649:SF29">
    <property type="entry name" value="OSMOPROTECTIVE COMPOUNDS-BINDING PROTEIN GGTB"/>
    <property type="match status" value="1"/>
</dbReference>
<protein>
    <submittedName>
        <fullName evidence="4">Extracellular solute-binding protein</fullName>
    </submittedName>
</protein>
<name>A0A3A1VGT3_9BACL</name>
<feature type="chain" id="PRO_5039651135" evidence="3">
    <location>
        <begin position="25"/>
        <end position="440"/>
    </location>
</feature>
<comment type="similarity">
    <text evidence="1">Belongs to the bacterial solute-binding protein 1 family.</text>
</comment>
<sequence>MKSIFKLSKIALVIAAALLVTVLAACGSGNGLGNSANNNDSGGAAGETKQAGSGVKDPVTISFLHWRGEDQAVLDVIIDKFEQEHAGIHVETQVFPSDQYQSTVQAKLIDGSVGDVFTSFPGAQFEAIAKAGLFADLSGESFVSAYEPALIEAGQKDGKQLALPYQLVYNIPIYNVALFEQHGIEVPKDWDGFLAAAEKLKAAGLTPIAFAGADIGPGQFMNPMVMNNAPDEQIFAKLQAGEAKLTDEWWVKTLTQFKELNDNGYFQKDALGTKADAANALFIQEKAAILASGSYQLAGNKASNPNLRQKLLAPITVPADQAVFEGIHTTTFMLAVNSKSKHPEEAKLFIEFLSRKDIAAEYANGTGQNVTVKDVDYTSEELKVVSEWTTKKTRFQPRFTITNTEVQEAVLSSIQAVLGGTEPQKAAEEAQAIVDQQIGK</sequence>
<dbReference type="SUPFAM" id="SSF53850">
    <property type="entry name" value="Periplasmic binding protein-like II"/>
    <property type="match status" value="1"/>
</dbReference>